<dbReference type="AlphaFoldDB" id="A0A1I5EX49"/>
<dbReference type="OrthoDB" id="2052418at2"/>
<dbReference type="EMBL" id="FOWD01000011">
    <property type="protein sequence ID" value="SFO16092.1"/>
    <property type="molecule type" value="Genomic_DNA"/>
</dbReference>
<reference evidence="1 2" key="1">
    <citation type="submission" date="2016-10" db="EMBL/GenBank/DDBJ databases">
        <authorList>
            <person name="de Groot N.N."/>
        </authorList>
    </citation>
    <scope>NUCLEOTIDE SEQUENCE [LARGE SCALE GENOMIC DNA]</scope>
    <source>
        <strain evidence="1 2">DSM 1283</strain>
    </source>
</reference>
<protein>
    <submittedName>
        <fullName evidence="1">Uncharacterized protein</fullName>
    </submittedName>
</protein>
<proteinExistence type="predicted"/>
<gene>
    <name evidence="1" type="ORF">SAMN04489757_11152</name>
</gene>
<evidence type="ECO:0000313" key="2">
    <source>
        <dbReference type="Proteomes" id="UP000198806"/>
    </source>
</evidence>
<accession>A0A1I5EX49</accession>
<organism evidence="1 2">
    <name type="scientific">Anaerocolumna aminovalerica</name>
    <dbReference type="NCBI Taxonomy" id="1527"/>
    <lineage>
        <taxon>Bacteria</taxon>
        <taxon>Bacillati</taxon>
        <taxon>Bacillota</taxon>
        <taxon>Clostridia</taxon>
        <taxon>Lachnospirales</taxon>
        <taxon>Lachnospiraceae</taxon>
        <taxon>Anaerocolumna</taxon>
    </lineage>
</organism>
<dbReference type="RefSeq" id="WP_091685961.1">
    <property type="nucleotide sequence ID" value="NZ_BAABFM010000085.1"/>
</dbReference>
<dbReference type="Proteomes" id="UP000198806">
    <property type="component" value="Unassembled WGS sequence"/>
</dbReference>
<evidence type="ECO:0000313" key="1">
    <source>
        <dbReference type="EMBL" id="SFO16092.1"/>
    </source>
</evidence>
<sequence length="83" mass="10053">MTYDEYKMIISHCVEDYCNKGGSLLKIALNIYDKEYIFEYDEDYTEDYKKYLLDKAYKAMEKGKDLPRGIRLSKVNFKRNRKK</sequence>
<name>A0A1I5EX49_9FIRM</name>
<keyword evidence="2" id="KW-1185">Reference proteome</keyword>